<feature type="transmembrane region" description="Helical" evidence="1">
    <location>
        <begin position="32"/>
        <end position="50"/>
    </location>
</feature>
<keyword evidence="1" id="KW-1133">Transmembrane helix</keyword>
<keyword evidence="1" id="KW-0812">Transmembrane</keyword>
<proteinExistence type="predicted"/>
<name>A0A5J4FVC6_9FLAO</name>
<evidence type="ECO:0000256" key="1">
    <source>
        <dbReference type="SAM" id="Phobius"/>
    </source>
</evidence>
<sequence length="104" mass="12407">MRPYWQFYKDIFLFIVGFSLLGVIAFGVFWGFFFFISFGLIFGFYAFHYFKENELYSYYNLGIKKRELYRAAFFINLLIGLPAFSILFILISIILGDFSLTSRF</sequence>
<organism evidence="2 3">
    <name type="scientific">Patiriisocius marinistellae</name>
    <dbReference type="NCBI Taxonomy" id="2494560"/>
    <lineage>
        <taxon>Bacteria</taxon>
        <taxon>Pseudomonadati</taxon>
        <taxon>Bacteroidota</taxon>
        <taxon>Flavobacteriia</taxon>
        <taxon>Flavobacteriales</taxon>
        <taxon>Flavobacteriaceae</taxon>
        <taxon>Patiriisocius</taxon>
    </lineage>
</organism>
<reference evidence="2 3" key="1">
    <citation type="submission" date="2019-08" db="EMBL/GenBank/DDBJ databases">
        <title>Ulvibacter marinistellae sp. nov., isolated from a starfish, Patiria pectinifera.</title>
        <authorList>
            <person name="Kawano K."/>
            <person name="Ushijima N."/>
            <person name="Kihara M."/>
            <person name="Itoh H."/>
        </authorList>
    </citation>
    <scope>NUCLEOTIDE SEQUENCE [LARGE SCALE GENOMIC DNA]</scope>
    <source>
        <strain evidence="2 3">KK4</strain>
    </source>
</reference>
<protein>
    <submittedName>
        <fullName evidence="2">Uncharacterized protein</fullName>
    </submittedName>
</protein>
<dbReference type="Proteomes" id="UP000326994">
    <property type="component" value="Unassembled WGS sequence"/>
</dbReference>
<evidence type="ECO:0000313" key="3">
    <source>
        <dbReference type="Proteomes" id="UP000326994"/>
    </source>
</evidence>
<evidence type="ECO:0000313" key="2">
    <source>
        <dbReference type="EMBL" id="GEQ85930.1"/>
    </source>
</evidence>
<feature type="transmembrane region" description="Helical" evidence="1">
    <location>
        <begin position="71"/>
        <end position="95"/>
    </location>
</feature>
<accession>A0A5J4FVC6</accession>
<gene>
    <name evidence="2" type="ORF">ULMS_14380</name>
</gene>
<comment type="caution">
    <text evidence="2">The sequence shown here is derived from an EMBL/GenBank/DDBJ whole genome shotgun (WGS) entry which is preliminary data.</text>
</comment>
<dbReference type="EMBL" id="BKCF01000002">
    <property type="protein sequence ID" value="GEQ85930.1"/>
    <property type="molecule type" value="Genomic_DNA"/>
</dbReference>
<dbReference type="AlphaFoldDB" id="A0A5J4FVC6"/>
<keyword evidence="1" id="KW-0472">Membrane</keyword>
<keyword evidence="3" id="KW-1185">Reference proteome</keyword>
<feature type="transmembrane region" description="Helical" evidence="1">
    <location>
        <begin position="7"/>
        <end position="26"/>
    </location>
</feature>